<evidence type="ECO:0000256" key="1">
    <source>
        <dbReference type="ARBA" id="ARBA00004236"/>
    </source>
</evidence>
<evidence type="ECO:0000256" key="9">
    <source>
        <dbReference type="SAM" id="MobiDB-lite"/>
    </source>
</evidence>
<evidence type="ECO:0000256" key="4">
    <source>
        <dbReference type="ARBA" id="ARBA00022737"/>
    </source>
</evidence>
<dbReference type="EMBL" id="CAXIEN010000284">
    <property type="protein sequence ID" value="CAL1291498.1"/>
    <property type="molecule type" value="Genomic_DNA"/>
</dbReference>
<dbReference type="PROSITE" id="PS50835">
    <property type="entry name" value="IG_LIKE"/>
    <property type="match status" value="3"/>
</dbReference>
<dbReference type="InterPro" id="IPR013098">
    <property type="entry name" value="Ig_I-set"/>
</dbReference>
<protein>
    <recommendedName>
        <fullName evidence="12">Ig-like domain-containing protein</fullName>
    </recommendedName>
</protein>
<comment type="subcellular location">
    <subcellularLocation>
        <location evidence="1">Cell membrane</location>
    </subcellularLocation>
</comment>
<organism evidence="13 14">
    <name type="scientific">Larinioides sclopetarius</name>
    <dbReference type="NCBI Taxonomy" id="280406"/>
    <lineage>
        <taxon>Eukaryota</taxon>
        <taxon>Metazoa</taxon>
        <taxon>Ecdysozoa</taxon>
        <taxon>Arthropoda</taxon>
        <taxon>Chelicerata</taxon>
        <taxon>Arachnida</taxon>
        <taxon>Araneae</taxon>
        <taxon>Araneomorphae</taxon>
        <taxon>Entelegynae</taxon>
        <taxon>Araneoidea</taxon>
        <taxon>Araneidae</taxon>
        <taxon>Larinioides</taxon>
    </lineage>
</organism>
<dbReference type="FunFam" id="2.60.40.10:FF:000328">
    <property type="entry name" value="CLUMA_CG000981, isoform A"/>
    <property type="match status" value="1"/>
</dbReference>
<dbReference type="PANTHER" id="PTHR12231">
    <property type="entry name" value="CTX-RELATED TYPE I TRANSMEMBRANE PROTEIN"/>
    <property type="match status" value="1"/>
</dbReference>
<evidence type="ECO:0000256" key="11">
    <source>
        <dbReference type="SAM" id="SignalP"/>
    </source>
</evidence>
<feature type="region of interest" description="Disordered" evidence="9">
    <location>
        <begin position="333"/>
        <end position="353"/>
    </location>
</feature>
<keyword evidence="8" id="KW-0393">Immunoglobulin domain</keyword>
<keyword evidence="3 11" id="KW-0732">Signal</keyword>
<sequence length="435" mass="49638">MRKFHGALLCLCLTLQHFTRAHPRADLEPEFVGEPNNVTVTEGSTALLTCVVENLGFYRVAWIRVESQTILSIHTHIITRNYRITLDHKNRQNWNLAIASVEESDRGQYMCQINTVPMKKRITYLEVLVPPKFVDRGENEVMAREGTNITLSCKVKGYPLPTVTWEREGGQEISETVGRSTQGEDLHIVKVSRLHMGMYVCTATSSFYQGPAYQPVTRNVMLHVLFPPMIWIPHQLIFASVGDTVSLDCYTEAFPMSINYWTKADSCTILQPNEKYSVSISDNIYQVSMKLVITAVDQDDFGSYKCIAKNSLGSTEGVIRLFEAKVSIYNRKEEVDAEEEAEEEKSKDDTDTTYRETYEEVRIKGKYASYELMRNTNTKESRLPKSAHLERQRISNFITALNGGNSLRDGGAFFRLFIAAVWICHYLSFRLMALK</sequence>
<evidence type="ECO:0000256" key="2">
    <source>
        <dbReference type="ARBA" id="ARBA00022475"/>
    </source>
</evidence>
<dbReference type="AlphaFoldDB" id="A0AAV2B8F4"/>
<dbReference type="InterPro" id="IPR051170">
    <property type="entry name" value="Neural/epithelial_adhesion"/>
</dbReference>
<feature type="domain" description="Ig-like" evidence="12">
    <location>
        <begin position="227"/>
        <end position="327"/>
    </location>
</feature>
<feature type="compositionally biased region" description="Basic and acidic residues" evidence="9">
    <location>
        <begin position="344"/>
        <end position="353"/>
    </location>
</feature>
<keyword evidence="4" id="KW-0677">Repeat</keyword>
<dbReference type="Proteomes" id="UP001497382">
    <property type="component" value="Unassembled WGS sequence"/>
</dbReference>
<keyword evidence="7" id="KW-0325">Glycoprotein</keyword>
<keyword evidence="10" id="KW-0812">Transmembrane</keyword>
<feature type="chain" id="PRO_5043920553" description="Ig-like domain-containing protein" evidence="11">
    <location>
        <begin position="22"/>
        <end position="435"/>
    </location>
</feature>
<dbReference type="Pfam" id="PF13927">
    <property type="entry name" value="Ig_3"/>
    <property type="match status" value="1"/>
</dbReference>
<dbReference type="InterPro" id="IPR003598">
    <property type="entry name" value="Ig_sub2"/>
</dbReference>
<dbReference type="InterPro" id="IPR013783">
    <property type="entry name" value="Ig-like_fold"/>
</dbReference>
<name>A0AAV2B8F4_9ARAC</name>
<proteinExistence type="predicted"/>
<dbReference type="Gene3D" id="2.60.40.10">
    <property type="entry name" value="Immunoglobulins"/>
    <property type="match status" value="3"/>
</dbReference>
<dbReference type="PANTHER" id="PTHR12231:SF253">
    <property type="entry name" value="DPR-INTERACTING PROTEIN ETA, ISOFORM B-RELATED"/>
    <property type="match status" value="1"/>
</dbReference>
<dbReference type="InterPro" id="IPR036179">
    <property type="entry name" value="Ig-like_dom_sf"/>
</dbReference>
<evidence type="ECO:0000256" key="5">
    <source>
        <dbReference type="ARBA" id="ARBA00023136"/>
    </source>
</evidence>
<evidence type="ECO:0000256" key="3">
    <source>
        <dbReference type="ARBA" id="ARBA00022729"/>
    </source>
</evidence>
<feature type="domain" description="Ig-like" evidence="12">
    <location>
        <begin position="29"/>
        <end position="123"/>
    </location>
</feature>
<evidence type="ECO:0000259" key="12">
    <source>
        <dbReference type="PROSITE" id="PS50835"/>
    </source>
</evidence>
<dbReference type="GO" id="GO:0043005">
    <property type="term" value="C:neuron projection"/>
    <property type="evidence" value="ECO:0007669"/>
    <property type="project" value="TreeGrafter"/>
</dbReference>
<feature type="domain" description="Ig-like" evidence="12">
    <location>
        <begin position="131"/>
        <end position="217"/>
    </location>
</feature>
<evidence type="ECO:0000256" key="10">
    <source>
        <dbReference type="SAM" id="Phobius"/>
    </source>
</evidence>
<evidence type="ECO:0000313" key="13">
    <source>
        <dbReference type="EMBL" id="CAL1291498.1"/>
    </source>
</evidence>
<gene>
    <name evidence="13" type="ORF">LARSCL_LOCUS17118</name>
</gene>
<dbReference type="Pfam" id="PF07679">
    <property type="entry name" value="I-set"/>
    <property type="match status" value="2"/>
</dbReference>
<dbReference type="InterPro" id="IPR003599">
    <property type="entry name" value="Ig_sub"/>
</dbReference>
<dbReference type="GO" id="GO:0005886">
    <property type="term" value="C:plasma membrane"/>
    <property type="evidence" value="ECO:0007669"/>
    <property type="project" value="UniProtKB-SubCell"/>
</dbReference>
<reference evidence="13 14" key="1">
    <citation type="submission" date="2024-04" db="EMBL/GenBank/DDBJ databases">
        <authorList>
            <person name="Rising A."/>
            <person name="Reimegard J."/>
            <person name="Sonavane S."/>
            <person name="Akerstrom W."/>
            <person name="Nylinder S."/>
            <person name="Hedman E."/>
            <person name="Kallberg Y."/>
        </authorList>
    </citation>
    <scope>NUCLEOTIDE SEQUENCE [LARGE SCALE GENOMIC DNA]</scope>
</reference>
<dbReference type="SMART" id="SM00409">
    <property type="entry name" value="IG"/>
    <property type="match status" value="3"/>
</dbReference>
<keyword evidence="10" id="KW-1133">Transmembrane helix</keyword>
<evidence type="ECO:0000313" key="14">
    <source>
        <dbReference type="Proteomes" id="UP001497382"/>
    </source>
</evidence>
<dbReference type="SMART" id="SM00408">
    <property type="entry name" value="IGc2"/>
    <property type="match status" value="3"/>
</dbReference>
<keyword evidence="2" id="KW-1003">Cell membrane</keyword>
<dbReference type="SUPFAM" id="SSF48726">
    <property type="entry name" value="Immunoglobulin"/>
    <property type="match status" value="3"/>
</dbReference>
<keyword evidence="6" id="KW-1015">Disulfide bond</keyword>
<evidence type="ECO:0000256" key="8">
    <source>
        <dbReference type="ARBA" id="ARBA00023319"/>
    </source>
</evidence>
<evidence type="ECO:0000256" key="6">
    <source>
        <dbReference type="ARBA" id="ARBA00023157"/>
    </source>
</evidence>
<feature type="signal peptide" evidence="11">
    <location>
        <begin position="1"/>
        <end position="21"/>
    </location>
</feature>
<accession>A0AAV2B8F4</accession>
<keyword evidence="14" id="KW-1185">Reference proteome</keyword>
<evidence type="ECO:0000256" key="7">
    <source>
        <dbReference type="ARBA" id="ARBA00023180"/>
    </source>
</evidence>
<comment type="caution">
    <text evidence="13">The sequence shown here is derived from an EMBL/GenBank/DDBJ whole genome shotgun (WGS) entry which is preliminary data.</text>
</comment>
<dbReference type="InterPro" id="IPR007110">
    <property type="entry name" value="Ig-like_dom"/>
</dbReference>
<feature type="transmembrane region" description="Helical" evidence="10">
    <location>
        <begin position="412"/>
        <end position="429"/>
    </location>
</feature>
<keyword evidence="5 10" id="KW-0472">Membrane</keyword>